<feature type="compositionally biased region" description="Basic and acidic residues" evidence="1">
    <location>
        <begin position="502"/>
        <end position="529"/>
    </location>
</feature>
<evidence type="ECO:0000313" key="4">
    <source>
        <dbReference type="Proteomes" id="UP001156940"/>
    </source>
</evidence>
<gene>
    <name evidence="3" type="ORF">QFW77_15775</name>
</gene>
<protein>
    <recommendedName>
        <fullName evidence="5">DUF4175 domain-containing protein</fullName>
    </recommendedName>
</protein>
<sequence>MNAADRRLSEALRAARWRSALDVALCALPLAGLAAAVGWRAGGGPAAAIATTLALLATGAVLVWRLRREDLPRLLRRLDARQRQFEDSAGLLLAGEPSLGPLQRLQRERLRQRLGEAPAPDLRLPWSRRRNLLAWLLALPLAAGVLLWPVPERERAAVRETAAAGGAGAAAPRLVAHTLRIEPPAYTALPARQVDGLEAKAPTGSRLRWALRFSPRPAAAALVFHDGARLELARDGDTWRASHVLERATLYRVVAEGAPARPPPPLQRLDAIVDRAPRVRVLAPERTLTQMQPGQRSWALAFQASDDYGVATEARLRVTLARGTGENISFEERGRTLRGAGERTERRFEARLDLAELALAPGEDLVVQLEVRDNRAPRPQSARSPSLILRRPAEPVADVAGLEGLARKVLPAYFRSQRQIIIDAEALLAQRARLDGEAFLARSDRIGVDQRLLRLRYGQFLGEESEGGPRPLPTADADDHAHEDAASTGPVLPIDDFGQEPRAGESDGDAGHGEDGHDHADGGEIHQGVEEAAGSSAAAGPGDDHDHAGAGAEPGGMVFGRAQDVLAEFGHTHDIPEAATLLDPQTRETLRGALREMWQSELHLRQGAPAEALPYAYRALELIKQVQQADRIYLARVGPELPPIDPSRRLGGEREGIARRALPAAAAERDADVPARLWRALGEDADAAAETADLAALEAWLRDNEPSLEDPLALVAAIDALRNAPGCDDCRRALRALLWTALAPPPAAVPRREAGDAQARRYLDALGPGALDRERAR</sequence>
<proteinExistence type="predicted"/>
<dbReference type="Proteomes" id="UP001156940">
    <property type="component" value="Unassembled WGS sequence"/>
</dbReference>
<accession>A0ABT6JC95</accession>
<keyword evidence="2" id="KW-1133">Transmembrane helix</keyword>
<dbReference type="EMBL" id="JARXRM010000044">
    <property type="protein sequence ID" value="MDH5824433.1"/>
    <property type="molecule type" value="Genomic_DNA"/>
</dbReference>
<evidence type="ECO:0000256" key="1">
    <source>
        <dbReference type="SAM" id="MobiDB-lite"/>
    </source>
</evidence>
<comment type="caution">
    <text evidence="3">The sequence shown here is derived from an EMBL/GenBank/DDBJ whole genome shotgun (WGS) entry which is preliminary data.</text>
</comment>
<feature type="transmembrane region" description="Helical" evidence="2">
    <location>
        <begin position="132"/>
        <end position="150"/>
    </location>
</feature>
<feature type="transmembrane region" description="Helical" evidence="2">
    <location>
        <begin position="20"/>
        <end position="39"/>
    </location>
</feature>
<feature type="compositionally biased region" description="Low complexity" evidence="1">
    <location>
        <begin position="530"/>
        <end position="541"/>
    </location>
</feature>
<organism evidence="3 4">
    <name type="scientific">Luteimonas endophytica</name>
    <dbReference type="NCBI Taxonomy" id="3042023"/>
    <lineage>
        <taxon>Bacteria</taxon>
        <taxon>Pseudomonadati</taxon>
        <taxon>Pseudomonadota</taxon>
        <taxon>Gammaproteobacteria</taxon>
        <taxon>Lysobacterales</taxon>
        <taxon>Lysobacteraceae</taxon>
        <taxon>Luteimonas</taxon>
    </lineage>
</organism>
<dbReference type="RefSeq" id="WP_280575750.1">
    <property type="nucleotide sequence ID" value="NZ_JARXRM010000044.1"/>
</dbReference>
<keyword evidence="2" id="KW-0812">Transmembrane</keyword>
<feature type="transmembrane region" description="Helical" evidence="2">
    <location>
        <begin position="45"/>
        <end position="66"/>
    </location>
</feature>
<name>A0ABT6JC95_9GAMM</name>
<keyword evidence="2" id="KW-0472">Membrane</keyword>
<evidence type="ECO:0008006" key="5">
    <source>
        <dbReference type="Google" id="ProtNLM"/>
    </source>
</evidence>
<evidence type="ECO:0000256" key="2">
    <source>
        <dbReference type="SAM" id="Phobius"/>
    </source>
</evidence>
<evidence type="ECO:0000313" key="3">
    <source>
        <dbReference type="EMBL" id="MDH5824433.1"/>
    </source>
</evidence>
<keyword evidence="4" id="KW-1185">Reference proteome</keyword>
<feature type="region of interest" description="Disordered" evidence="1">
    <location>
        <begin position="462"/>
        <end position="556"/>
    </location>
</feature>
<reference evidence="3 4" key="1">
    <citation type="submission" date="2023-04" db="EMBL/GenBank/DDBJ databases">
        <title>Luteimonas endophyticus RD2P54.</title>
        <authorList>
            <person name="Sun J.-Q."/>
        </authorList>
    </citation>
    <scope>NUCLEOTIDE SEQUENCE [LARGE SCALE GENOMIC DNA]</scope>
    <source>
        <strain evidence="3 4">RD2P54</strain>
    </source>
</reference>